<name>A0A023EXZ6_TRIIF</name>
<organism evidence="2">
    <name type="scientific">Triatoma infestans</name>
    <name type="common">Assassin bug</name>
    <dbReference type="NCBI Taxonomy" id="30076"/>
    <lineage>
        <taxon>Eukaryota</taxon>
        <taxon>Metazoa</taxon>
        <taxon>Ecdysozoa</taxon>
        <taxon>Arthropoda</taxon>
        <taxon>Hexapoda</taxon>
        <taxon>Insecta</taxon>
        <taxon>Pterygota</taxon>
        <taxon>Neoptera</taxon>
        <taxon>Paraneoptera</taxon>
        <taxon>Hemiptera</taxon>
        <taxon>Heteroptera</taxon>
        <taxon>Panheteroptera</taxon>
        <taxon>Cimicomorpha</taxon>
        <taxon>Reduviidae</taxon>
        <taxon>Triatominae</taxon>
        <taxon>Triatoma</taxon>
    </lineage>
</organism>
<protein>
    <submittedName>
        <fullName evidence="2">Putative secreted protein</fullName>
    </submittedName>
</protein>
<feature type="signal peptide" evidence="1">
    <location>
        <begin position="1"/>
        <end position="21"/>
    </location>
</feature>
<keyword evidence="1" id="KW-0732">Signal</keyword>
<evidence type="ECO:0000256" key="1">
    <source>
        <dbReference type="SAM" id="SignalP"/>
    </source>
</evidence>
<feature type="chain" id="PRO_5001514566" evidence="1">
    <location>
        <begin position="22"/>
        <end position="82"/>
    </location>
</feature>
<dbReference type="EMBL" id="GBBI01004764">
    <property type="protein sequence ID" value="JAC13948.1"/>
    <property type="molecule type" value="mRNA"/>
</dbReference>
<proteinExistence type="evidence at transcript level"/>
<dbReference type="AlphaFoldDB" id="A0A023EXZ6"/>
<feature type="non-terminal residue" evidence="2">
    <location>
        <position position="82"/>
    </location>
</feature>
<sequence>MGRFSAMVLLYLYSLSIAVRSRVYNGGSRFVHSNKPLQNVCWLDSRELNIVPRPSSVAVCDRVSANATPKSSVRMSYALSFD</sequence>
<evidence type="ECO:0000313" key="2">
    <source>
        <dbReference type="EMBL" id="JAC13948.1"/>
    </source>
</evidence>
<accession>A0A023EXZ6</accession>
<reference evidence="2" key="1">
    <citation type="journal article" date="2014" name="PLoS Negl. Trop. Dis.">
        <title>An updated insight into the Sialotranscriptome of Triatoma infestans: developmental stage and geographic variations.</title>
        <authorList>
            <person name="Schwarz A."/>
            <person name="Medrano-Mercado N."/>
            <person name="Schaub G.A."/>
            <person name="Struchiner C.J."/>
            <person name="Bargues M.D."/>
            <person name="Levy M.Z."/>
            <person name="Ribeiro J.M."/>
        </authorList>
    </citation>
    <scope>NUCLEOTIDE SEQUENCE</scope>
    <source>
        <strain evidence="2">Chile</strain>
        <tissue evidence="2">Salivary glands</tissue>
    </source>
</reference>